<comment type="caution">
    <text evidence="2">The sequence shown here is derived from an EMBL/GenBank/DDBJ whole genome shotgun (WGS) entry which is preliminary data.</text>
</comment>
<accession>A0A4Y7TNR1</accession>
<name>A0A4Y7TNR1_COPMI</name>
<proteinExistence type="predicted"/>
<dbReference type="Pfam" id="PF20236">
    <property type="entry name" value="DUF6593"/>
    <property type="match status" value="1"/>
</dbReference>
<dbReference type="AlphaFoldDB" id="A0A4Y7TNR1"/>
<organism evidence="2 3">
    <name type="scientific">Coprinellus micaceus</name>
    <name type="common">Glistening ink-cap mushroom</name>
    <name type="synonym">Coprinus micaceus</name>
    <dbReference type="NCBI Taxonomy" id="71717"/>
    <lineage>
        <taxon>Eukaryota</taxon>
        <taxon>Fungi</taxon>
        <taxon>Dikarya</taxon>
        <taxon>Basidiomycota</taxon>
        <taxon>Agaricomycotina</taxon>
        <taxon>Agaricomycetes</taxon>
        <taxon>Agaricomycetidae</taxon>
        <taxon>Agaricales</taxon>
        <taxon>Agaricineae</taxon>
        <taxon>Psathyrellaceae</taxon>
        <taxon>Coprinellus</taxon>
    </lineage>
</organism>
<dbReference type="OrthoDB" id="3360976at2759"/>
<reference evidence="2 3" key="1">
    <citation type="journal article" date="2019" name="Nat. Ecol. Evol.">
        <title>Megaphylogeny resolves global patterns of mushroom evolution.</title>
        <authorList>
            <person name="Varga T."/>
            <person name="Krizsan K."/>
            <person name="Foldi C."/>
            <person name="Dima B."/>
            <person name="Sanchez-Garcia M."/>
            <person name="Sanchez-Ramirez S."/>
            <person name="Szollosi G.J."/>
            <person name="Szarkandi J.G."/>
            <person name="Papp V."/>
            <person name="Albert L."/>
            <person name="Andreopoulos W."/>
            <person name="Angelini C."/>
            <person name="Antonin V."/>
            <person name="Barry K.W."/>
            <person name="Bougher N.L."/>
            <person name="Buchanan P."/>
            <person name="Buyck B."/>
            <person name="Bense V."/>
            <person name="Catcheside P."/>
            <person name="Chovatia M."/>
            <person name="Cooper J."/>
            <person name="Damon W."/>
            <person name="Desjardin D."/>
            <person name="Finy P."/>
            <person name="Geml J."/>
            <person name="Haridas S."/>
            <person name="Hughes K."/>
            <person name="Justo A."/>
            <person name="Karasinski D."/>
            <person name="Kautmanova I."/>
            <person name="Kiss B."/>
            <person name="Kocsube S."/>
            <person name="Kotiranta H."/>
            <person name="LaButti K.M."/>
            <person name="Lechner B.E."/>
            <person name="Liimatainen K."/>
            <person name="Lipzen A."/>
            <person name="Lukacs Z."/>
            <person name="Mihaltcheva S."/>
            <person name="Morgado L.N."/>
            <person name="Niskanen T."/>
            <person name="Noordeloos M.E."/>
            <person name="Ohm R.A."/>
            <person name="Ortiz-Santana B."/>
            <person name="Ovrebo C."/>
            <person name="Racz N."/>
            <person name="Riley R."/>
            <person name="Savchenko A."/>
            <person name="Shiryaev A."/>
            <person name="Soop K."/>
            <person name="Spirin V."/>
            <person name="Szebenyi C."/>
            <person name="Tomsovsky M."/>
            <person name="Tulloss R.E."/>
            <person name="Uehling J."/>
            <person name="Grigoriev I.V."/>
            <person name="Vagvolgyi C."/>
            <person name="Papp T."/>
            <person name="Martin F.M."/>
            <person name="Miettinen O."/>
            <person name="Hibbett D.S."/>
            <person name="Nagy L.G."/>
        </authorList>
    </citation>
    <scope>NUCLEOTIDE SEQUENCE [LARGE SCALE GENOMIC DNA]</scope>
    <source>
        <strain evidence="2 3">FP101781</strain>
    </source>
</reference>
<evidence type="ECO:0000313" key="2">
    <source>
        <dbReference type="EMBL" id="TEB35192.1"/>
    </source>
</evidence>
<sequence>MRLVALGAFAVTPDYLLTIWALRATRNWQSVRPPPPQLHTMSQKRLVVADPRSRPPAGFRTPMGPATPPINTAHYTNLTVQSNVTFINHFHGTSREPQASTASWSEGATPLGTPQLRDTTKLVLTTGDPYNAEYCTVDGHIRYRMVLRSRRLLLWESRRWVTVDKAVSTGSPAGGDRDGPFERIGEVKFRSIFSSTITFQDAPRAVHAFFRKESSPVPSTLGRCRIFDGPDGKEYRWELGPTQPLLYRNNDSAHVAKFLPGDASAALGPQRAILEIYPAGERMVDLIVITLVYIEKLRRDRENNVYSH</sequence>
<keyword evidence="3" id="KW-1185">Reference proteome</keyword>
<dbReference type="InterPro" id="IPR046528">
    <property type="entry name" value="DUF6593"/>
</dbReference>
<gene>
    <name evidence="2" type="ORF">FA13DRAFT_1729006</name>
</gene>
<feature type="domain" description="DUF6593" evidence="1">
    <location>
        <begin position="165"/>
        <end position="300"/>
    </location>
</feature>
<evidence type="ECO:0000313" key="3">
    <source>
        <dbReference type="Proteomes" id="UP000298030"/>
    </source>
</evidence>
<evidence type="ECO:0000259" key="1">
    <source>
        <dbReference type="Pfam" id="PF20236"/>
    </source>
</evidence>
<dbReference type="EMBL" id="QPFP01000008">
    <property type="protein sequence ID" value="TEB35192.1"/>
    <property type="molecule type" value="Genomic_DNA"/>
</dbReference>
<protein>
    <recommendedName>
        <fullName evidence="1">DUF6593 domain-containing protein</fullName>
    </recommendedName>
</protein>
<dbReference type="Proteomes" id="UP000298030">
    <property type="component" value="Unassembled WGS sequence"/>
</dbReference>